<dbReference type="Gene3D" id="3.20.20.450">
    <property type="entry name" value="EAL domain"/>
    <property type="match status" value="1"/>
</dbReference>
<dbReference type="PROSITE" id="PS50112">
    <property type="entry name" value="PAS"/>
    <property type="match status" value="1"/>
</dbReference>
<reference evidence="4" key="1">
    <citation type="submission" date="2016-10" db="EMBL/GenBank/DDBJ databases">
        <authorList>
            <person name="Varghese N."/>
            <person name="Submissions S."/>
        </authorList>
    </citation>
    <scope>NUCLEOTIDE SEQUENCE [LARGE SCALE GENOMIC DNA]</scope>
    <source>
        <strain evidence="4">DSM 4771</strain>
    </source>
</reference>
<name>A0A1G8WLI2_9BACI</name>
<feature type="domain" description="EAL" evidence="2">
    <location>
        <begin position="7"/>
        <end position="260"/>
    </location>
</feature>
<dbReference type="SUPFAM" id="SSF141868">
    <property type="entry name" value="EAL domain-like"/>
    <property type="match status" value="1"/>
</dbReference>
<dbReference type="Pfam" id="PF00563">
    <property type="entry name" value="EAL"/>
    <property type="match status" value="1"/>
</dbReference>
<dbReference type="STRING" id="86666.SAMN04490247_3240"/>
<dbReference type="FunFam" id="3.20.20.450:FF:000001">
    <property type="entry name" value="Cyclic di-GMP phosphodiesterase yahA"/>
    <property type="match status" value="1"/>
</dbReference>
<dbReference type="InterPro" id="IPR035965">
    <property type="entry name" value="PAS-like_dom_sf"/>
</dbReference>
<evidence type="ECO:0000259" key="2">
    <source>
        <dbReference type="PROSITE" id="PS50883"/>
    </source>
</evidence>
<accession>A0A1G8WLI2</accession>
<dbReference type="InterPro" id="IPR052155">
    <property type="entry name" value="Biofilm_reg_signaling"/>
</dbReference>
<dbReference type="Proteomes" id="UP000199225">
    <property type="component" value="Unassembled WGS sequence"/>
</dbReference>
<proteinExistence type="predicted"/>
<dbReference type="PANTHER" id="PTHR44757">
    <property type="entry name" value="DIGUANYLATE CYCLASE DGCP"/>
    <property type="match status" value="1"/>
</dbReference>
<dbReference type="InterPro" id="IPR001633">
    <property type="entry name" value="EAL_dom"/>
</dbReference>
<evidence type="ECO:0000259" key="1">
    <source>
        <dbReference type="PROSITE" id="PS50112"/>
    </source>
</evidence>
<dbReference type="EMBL" id="FNEV01000017">
    <property type="protein sequence ID" value="SDJ79222.1"/>
    <property type="molecule type" value="Genomic_DNA"/>
</dbReference>
<protein>
    <submittedName>
        <fullName evidence="3">PAS domain S-box-containing protein</fullName>
    </submittedName>
</protein>
<dbReference type="SMART" id="SM00052">
    <property type="entry name" value="EAL"/>
    <property type="match status" value="1"/>
</dbReference>
<keyword evidence="4" id="KW-1185">Reference proteome</keyword>
<dbReference type="SUPFAM" id="SSF55785">
    <property type="entry name" value="PYP-like sensor domain (PAS domain)"/>
    <property type="match status" value="2"/>
</dbReference>
<evidence type="ECO:0000313" key="3">
    <source>
        <dbReference type="EMBL" id="SDJ79222.1"/>
    </source>
</evidence>
<dbReference type="RefSeq" id="WP_093194871.1">
    <property type="nucleotide sequence ID" value="NZ_FNEV01000017.1"/>
</dbReference>
<dbReference type="InterPro" id="IPR035919">
    <property type="entry name" value="EAL_sf"/>
</dbReference>
<dbReference type="InterPro" id="IPR000014">
    <property type="entry name" value="PAS"/>
</dbReference>
<dbReference type="Gene3D" id="3.30.450.20">
    <property type="entry name" value="PAS domain"/>
    <property type="match status" value="2"/>
</dbReference>
<dbReference type="CDD" id="cd01948">
    <property type="entry name" value="EAL"/>
    <property type="match status" value="1"/>
</dbReference>
<gene>
    <name evidence="3" type="ORF">SAMN04490247_3240</name>
</gene>
<dbReference type="PROSITE" id="PS50883">
    <property type="entry name" value="EAL"/>
    <property type="match status" value="1"/>
</dbReference>
<dbReference type="PANTHER" id="PTHR44757:SF2">
    <property type="entry name" value="BIOFILM ARCHITECTURE MAINTENANCE PROTEIN MBAA"/>
    <property type="match status" value="1"/>
</dbReference>
<dbReference type="OrthoDB" id="9759607at2"/>
<dbReference type="Pfam" id="PF13426">
    <property type="entry name" value="PAS_9"/>
    <property type="match status" value="2"/>
</dbReference>
<feature type="domain" description="PAS" evidence="1">
    <location>
        <begin position="408"/>
        <end position="478"/>
    </location>
</feature>
<sequence>MEWDRDSLGLERDLKRGLRNEEFVLYYQPRMNIRTGKVTGAEALVRWNHPDHGMIYPDNFIPCAEQTGLVLSLGEQVLRQACLQQKAWENQGVGSLVVSVNFSPRQIYENNIVERVSAILKETGVKPEHLEIEITENVMMDVDYVVGILNDLKRLGIGISLDDFGTGYSSLSYLKNLPLDKLKIDQSFVFTSTTDMNDQSLVKTIIAMGHQLKLGVVAEGVETRDHLVLLQRNVCEEAQGYFFSKPIPPALFYEKMPEWEHMVRDQGVGEWENSVWQQQEAKAVAREELLETLQKQQGFTFKYHRENRSFIHTMADGELLYRLGYLPEKVVGSSLYELLPEPEAALKESYYERAWNGEQGVVYEGLLNGVSYIASLSPIVKGKQVVEVIGSCIEITQQKKAEERLVQKERGYQHILDRLTEKIILLEDVGTITYMSASLRDLLDYKRSELSEIPLREITCESDRLFMSENLKKLRTEDVDTISGYVTLMMKNEELKGFSFRMMRVAEEKEMSIAVVVKPVNHG</sequence>
<organism evidence="3 4">
    <name type="scientific">Salimicrobium halophilum</name>
    <dbReference type="NCBI Taxonomy" id="86666"/>
    <lineage>
        <taxon>Bacteria</taxon>
        <taxon>Bacillati</taxon>
        <taxon>Bacillota</taxon>
        <taxon>Bacilli</taxon>
        <taxon>Bacillales</taxon>
        <taxon>Bacillaceae</taxon>
        <taxon>Salimicrobium</taxon>
    </lineage>
</organism>
<evidence type="ECO:0000313" key="4">
    <source>
        <dbReference type="Proteomes" id="UP000199225"/>
    </source>
</evidence>
<dbReference type="AlphaFoldDB" id="A0A1G8WLI2"/>